<dbReference type="PANTHER" id="PTHR33231:SF1">
    <property type="entry name" value="30S RIBOSOMAL PROTEIN"/>
    <property type="match status" value="1"/>
</dbReference>
<evidence type="ECO:0000256" key="3">
    <source>
        <dbReference type="ARBA" id="ARBA00041148"/>
    </source>
</evidence>
<evidence type="ECO:0000256" key="2">
    <source>
        <dbReference type="ARBA" id="ARBA00038695"/>
    </source>
</evidence>
<protein>
    <recommendedName>
        <fullName evidence="3">Ribosome hibernation promoting factor</fullName>
    </recommendedName>
</protein>
<dbReference type="EMBL" id="JBHSMZ010000010">
    <property type="protein sequence ID" value="MFC5549835.1"/>
    <property type="molecule type" value="Genomic_DNA"/>
</dbReference>
<accession>A0ABW0S1P0</accession>
<dbReference type="Proteomes" id="UP001596086">
    <property type="component" value="Unassembled WGS sequence"/>
</dbReference>
<dbReference type="NCBIfam" id="TIGR00741">
    <property type="entry name" value="yfiA"/>
    <property type="match status" value="1"/>
</dbReference>
<name>A0ABW0S1P0_9BURK</name>
<dbReference type="Gene3D" id="3.30.160.100">
    <property type="entry name" value="Ribosome hibernation promotion factor-like"/>
    <property type="match status" value="1"/>
</dbReference>
<dbReference type="InterPro" id="IPR050574">
    <property type="entry name" value="HPF/YfiA_ribosome-assoc"/>
</dbReference>
<dbReference type="InterPro" id="IPR003489">
    <property type="entry name" value="RHF/RaiA"/>
</dbReference>
<proteinExistence type="predicted"/>
<comment type="subunit">
    <text evidence="2">Associates exclusively with 100S ribosomes, which are dimers of 70S ribosomes.</text>
</comment>
<keyword evidence="5" id="KW-1185">Reference proteome</keyword>
<evidence type="ECO:0000256" key="1">
    <source>
        <dbReference type="ARBA" id="ARBA00022845"/>
    </source>
</evidence>
<comment type="caution">
    <text evidence="4">The sequence shown here is derived from an EMBL/GenBank/DDBJ whole genome shotgun (WGS) entry which is preliminary data.</text>
</comment>
<reference evidence="5" key="1">
    <citation type="journal article" date="2019" name="Int. J. Syst. Evol. Microbiol.">
        <title>The Global Catalogue of Microorganisms (GCM) 10K type strain sequencing project: providing services to taxonomists for standard genome sequencing and annotation.</title>
        <authorList>
            <consortium name="The Broad Institute Genomics Platform"/>
            <consortium name="The Broad Institute Genome Sequencing Center for Infectious Disease"/>
            <person name="Wu L."/>
            <person name="Ma J."/>
        </authorList>
    </citation>
    <scope>NUCLEOTIDE SEQUENCE [LARGE SCALE GENOMIC DNA]</scope>
    <source>
        <strain evidence="5">CGMCC 4.5798</strain>
    </source>
</reference>
<evidence type="ECO:0000313" key="4">
    <source>
        <dbReference type="EMBL" id="MFC5549835.1"/>
    </source>
</evidence>
<dbReference type="RefSeq" id="WP_379771934.1">
    <property type="nucleotide sequence ID" value="NZ_JBHSMZ010000010.1"/>
</dbReference>
<dbReference type="SUPFAM" id="SSF69754">
    <property type="entry name" value="Ribosome binding protein Y (YfiA homologue)"/>
    <property type="match status" value="1"/>
</dbReference>
<gene>
    <name evidence="4" type="primary">hpf</name>
    <name evidence="4" type="ORF">ACFPO9_15065</name>
</gene>
<keyword evidence="1" id="KW-0810">Translation regulation</keyword>
<dbReference type="CDD" id="cd00552">
    <property type="entry name" value="RaiA"/>
    <property type="match status" value="1"/>
</dbReference>
<organism evidence="4 5">
    <name type="scientific">Massilia aerilata</name>
    <dbReference type="NCBI Taxonomy" id="453817"/>
    <lineage>
        <taxon>Bacteria</taxon>
        <taxon>Pseudomonadati</taxon>
        <taxon>Pseudomonadota</taxon>
        <taxon>Betaproteobacteria</taxon>
        <taxon>Burkholderiales</taxon>
        <taxon>Oxalobacteraceae</taxon>
        <taxon>Telluria group</taxon>
        <taxon>Massilia</taxon>
    </lineage>
</organism>
<evidence type="ECO:0000313" key="5">
    <source>
        <dbReference type="Proteomes" id="UP001596086"/>
    </source>
</evidence>
<dbReference type="InterPro" id="IPR036567">
    <property type="entry name" value="RHF-like"/>
</dbReference>
<dbReference type="Pfam" id="PF02482">
    <property type="entry name" value="Ribosomal_S30AE"/>
    <property type="match status" value="1"/>
</dbReference>
<dbReference type="PANTHER" id="PTHR33231">
    <property type="entry name" value="30S RIBOSOMAL PROTEIN"/>
    <property type="match status" value="1"/>
</dbReference>
<sequence>MNLTISGHHLDVTPAIREYVQNKLERITRHFDQVIDSHVILCIDNLTEKEKRQKAEINLRVAGKIVHVASAAHDLYAAIDMLMDRLDRQVQKYKQMLQDHSHTALKRMANEDLEGGEAAAAA</sequence>